<feature type="region of interest" description="Disordered" evidence="5">
    <location>
        <begin position="374"/>
        <end position="395"/>
    </location>
</feature>
<dbReference type="PROSITE" id="PS50262">
    <property type="entry name" value="G_PROTEIN_RECEP_F1_2"/>
    <property type="match status" value="1"/>
</dbReference>
<gene>
    <name evidence="8" type="ORF">IZO911_LOCUS26592</name>
    <name evidence="9" type="ORF">KXQ929_LOCUS15441</name>
</gene>
<feature type="transmembrane region" description="Helical" evidence="6">
    <location>
        <begin position="6"/>
        <end position="33"/>
    </location>
</feature>
<dbReference type="CDD" id="cd14978">
    <property type="entry name" value="7tmA_FMRFamide_R-like"/>
    <property type="match status" value="1"/>
</dbReference>
<feature type="transmembrane region" description="Helical" evidence="6">
    <location>
        <begin position="293"/>
        <end position="312"/>
    </location>
</feature>
<dbReference type="PANTHER" id="PTHR46641:SF2">
    <property type="entry name" value="FMRFAMIDE RECEPTOR"/>
    <property type="match status" value="1"/>
</dbReference>
<evidence type="ECO:0000256" key="6">
    <source>
        <dbReference type="SAM" id="Phobius"/>
    </source>
</evidence>
<feature type="domain" description="G-protein coupled receptors family 1 profile" evidence="7">
    <location>
        <begin position="22"/>
        <end position="309"/>
    </location>
</feature>
<sequence length="576" mass="67660">MWLMLFTHYLFGYVGTALCSIGLVLALCSVYIFTRRQMRSAVATYLVGLSISDSCLLTLGLIIAINSSIPPNQQSELFYSSRLHKYLFPYVYACIIWFQFTSVWVTIGFAVDRWFAIKWPMLHYTYSSKRACYIVLIIYCLGFIYSLPRFFEYKTELQREQLIVIENFTEYVEHLVITNKVLENRLYQYIVHLILYSIFQSVLPLLMLSYFNVELIRSINASSNFLKRFTSLYVQTRRVGREANPSRYREGTITRSVICLIGLFTLCQVPASILHYIYMFYRHHPVLYICYDISNFLILVNSAVNFFIFTYCNRKFRRELARVCFHSTNHRSFMLRTSSHHSFRRTNSYMRTPAQSSHNLQQLDITQTNSWEYQRRNSRSQLQTDTGTSSESINHLRKKYSDVSVQSQYHLHPSYHRSESLINIRTSNIPNNNSNQTQRQGRFSVCDFNYQQTNTFPYINDQQNLQITSKQSRGYKQRLLFNRKKHSLTIPTNTFNQHVQPSQCKVNKRGKKKQKSMFTYNPITSSSSTTTTTTTSNLTRSTANTIGSESSIIIDQNKLLKPIANQKERTKRFFQK</sequence>
<dbReference type="AlphaFoldDB" id="A0A818ZQL2"/>
<keyword evidence="3 6" id="KW-1133">Transmembrane helix</keyword>
<dbReference type="Pfam" id="PF00001">
    <property type="entry name" value="7tm_1"/>
    <property type="match status" value="1"/>
</dbReference>
<comment type="subcellular location">
    <subcellularLocation>
        <location evidence="1">Membrane</location>
    </subcellularLocation>
</comment>
<feature type="compositionally biased region" description="Polar residues" evidence="5">
    <location>
        <begin position="379"/>
        <end position="393"/>
    </location>
</feature>
<name>A0A818ZQL2_9BILA</name>
<proteinExistence type="predicted"/>
<dbReference type="SUPFAM" id="SSF81321">
    <property type="entry name" value="Family A G protein-coupled receptor-like"/>
    <property type="match status" value="1"/>
</dbReference>
<protein>
    <recommendedName>
        <fullName evidence="7">G-protein coupled receptors family 1 profile domain-containing protein</fullName>
    </recommendedName>
</protein>
<dbReference type="EMBL" id="CAJNOE010000349">
    <property type="protein sequence ID" value="CAF1165717.1"/>
    <property type="molecule type" value="Genomic_DNA"/>
</dbReference>
<evidence type="ECO:0000256" key="1">
    <source>
        <dbReference type="ARBA" id="ARBA00004370"/>
    </source>
</evidence>
<keyword evidence="2 6" id="KW-0812">Transmembrane</keyword>
<dbReference type="Proteomes" id="UP000663860">
    <property type="component" value="Unassembled WGS sequence"/>
</dbReference>
<evidence type="ECO:0000313" key="9">
    <source>
        <dbReference type="EMBL" id="CAF3772342.1"/>
    </source>
</evidence>
<dbReference type="PANTHER" id="PTHR46641">
    <property type="entry name" value="FMRFAMIDE RECEPTOR-RELATED"/>
    <property type="match status" value="1"/>
</dbReference>
<dbReference type="GO" id="GO:0004930">
    <property type="term" value="F:G protein-coupled receptor activity"/>
    <property type="evidence" value="ECO:0007669"/>
    <property type="project" value="InterPro"/>
</dbReference>
<organism evidence="9 10">
    <name type="scientific">Adineta steineri</name>
    <dbReference type="NCBI Taxonomy" id="433720"/>
    <lineage>
        <taxon>Eukaryota</taxon>
        <taxon>Metazoa</taxon>
        <taxon>Spiralia</taxon>
        <taxon>Gnathifera</taxon>
        <taxon>Rotifera</taxon>
        <taxon>Eurotatoria</taxon>
        <taxon>Bdelloidea</taxon>
        <taxon>Adinetida</taxon>
        <taxon>Adinetidae</taxon>
        <taxon>Adineta</taxon>
    </lineage>
</organism>
<dbReference type="InterPro" id="IPR017452">
    <property type="entry name" value="GPCR_Rhodpsn_7TM"/>
</dbReference>
<dbReference type="EMBL" id="CAJOBB010000896">
    <property type="protein sequence ID" value="CAF3772342.1"/>
    <property type="molecule type" value="Genomic_DNA"/>
</dbReference>
<dbReference type="PRINTS" id="PR00237">
    <property type="entry name" value="GPCRRHODOPSN"/>
</dbReference>
<evidence type="ECO:0000259" key="7">
    <source>
        <dbReference type="PROSITE" id="PS50262"/>
    </source>
</evidence>
<dbReference type="InterPro" id="IPR000276">
    <property type="entry name" value="GPCR_Rhodpsn"/>
</dbReference>
<feature type="transmembrane region" description="Helical" evidence="6">
    <location>
        <begin position="257"/>
        <end position="281"/>
    </location>
</feature>
<feature type="transmembrane region" description="Helical" evidence="6">
    <location>
        <begin position="189"/>
        <end position="211"/>
    </location>
</feature>
<comment type="caution">
    <text evidence="9">The sequence shown here is derived from an EMBL/GenBank/DDBJ whole genome shotgun (WGS) entry which is preliminary data.</text>
</comment>
<evidence type="ECO:0000313" key="10">
    <source>
        <dbReference type="Proteomes" id="UP000663868"/>
    </source>
</evidence>
<feature type="transmembrane region" description="Helical" evidence="6">
    <location>
        <begin position="131"/>
        <end position="151"/>
    </location>
</feature>
<evidence type="ECO:0000256" key="4">
    <source>
        <dbReference type="ARBA" id="ARBA00023136"/>
    </source>
</evidence>
<reference evidence="9" key="1">
    <citation type="submission" date="2021-02" db="EMBL/GenBank/DDBJ databases">
        <authorList>
            <person name="Nowell W R."/>
        </authorList>
    </citation>
    <scope>NUCLEOTIDE SEQUENCE</scope>
</reference>
<dbReference type="InterPro" id="IPR052954">
    <property type="entry name" value="GPCR-Ligand_Int"/>
</dbReference>
<dbReference type="Gene3D" id="1.20.1070.10">
    <property type="entry name" value="Rhodopsin 7-helix transmembrane proteins"/>
    <property type="match status" value="1"/>
</dbReference>
<evidence type="ECO:0000256" key="2">
    <source>
        <dbReference type="ARBA" id="ARBA00022692"/>
    </source>
</evidence>
<keyword evidence="4 6" id="KW-0472">Membrane</keyword>
<evidence type="ECO:0000313" key="8">
    <source>
        <dbReference type="EMBL" id="CAF1165717.1"/>
    </source>
</evidence>
<evidence type="ECO:0000256" key="5">
    <source>
        <dbReference type="SAM" id="MobiDB-lite"/>
    </source>
</evidence>
<feature type="transmembrane region" description="Helical" evidence="6">
    <location>
        <begin position="45"/>
        <end position="69"/>
    </location>
</feature>
<dbReference type="Proteomes" id="UP000663868">
    <property type="component" value="Unassembled WGS sequence"/>
</dbReference>
<accession>A0A818ZQL2</accession>
<evidence type="ECO:0000256" key="3">
    <source>
        <dbReference type="ARBA" id="ARBA00022989"/>
    </source>
</evidence>
<feature type="transmembrane region" description="Helical" evidence="6">
    <location>
        <begin position="89"/>
        <end position="111"/>
    </location>
</feature>
<dbReference type="GO" id="GO:0016020">
    <property type="term" value="C:membrane"/>
    <property type="evidence" value="ECO:0007669"/>
    <property type="project" value="UniProtKB-SubCell"/>
</dbReference>